<dbReference type="Pfam" id="PF00561">
    <property type="entry name" value="Abhydrolase_1"/>
    <property type="match status" value="1"/>
</dbReference>
<accession>A0ABV8XVL4</accession>
<dbReference type="SUPFAM" id="SSF53474">
    <property type="entry name" value="alpha/beta-Hydrolases"/>
    <property type="match status" value="1"/>
</dbReference>
<evidence type="ECO:0000313" key="2">
    <source>
        <dbReference type="EMBL" id="MFC4428385.1"/>
    </source>
</evidence>
<dbReference type="EMBL" id="JBHSEN010000001">
    <property type="protein sequence ID" value="MFC4428385.1"/>
    <property type="molecule type" value="Genomic_DNA"/>
</dbReference>
<name>A0ABV8XVL4_9MICC</name>
<dbReference type="Gene3D" id="3.40.50.1820">
    <property type="entry name" value="alpha/beta hydrolase"/>
    <property type="match status" value="1"/>
</dbReference>
<feature type="domain" description="AB hydrolase-1" evidence="1">
    <location>
        <begin position="45"/>
        <end position="144"/>
    </location>
</feature>
<evidence type="ECO:0000313" key="3">
    <source>
        <dbReference type="Proteomes" id="UP001595965"/>
    </source>
</evidence>
<gene>
    <name evidence="2" type="ORF">ACFO0K_01670</name>
</gene>
<evidence type="ECO:0000259" key="1">
    <source>
        <dbReference type="Pfam" id="PF00561"/>
    </source>
</evidence>
<organism evidence="2 3">
    <name type="scientific">Citricoccus alkalitolerans</name>
    <dbReference type="NCBI Taxonomy" id="246603"/>
    <lineage>
        <taxon>Bacteria</taxon>
        <taxon>Bacillati</taxon>
        <taxon>Actinomycetota</taxon>
        <taxon>Actinomycetes</taxon>
        <taxon>Micrococcales</taxon>
        <taxon>Micrococcaceae</taxon>
        <taxon>Citricoccus</taxon>
    </lineage>
</organism>
<keyword evidence="3" id="KW-1185">Reference proteome</keyword>
<dbReference type="Proteomes" id="UP001595965">
    <property type="component" value="Unassembled WGS sequence"/>
</dbReference>
<dbReference type="PANTHER" id="PTHR37946">
    <property type="entry name" value="SLL1969 PROTEIN"/>
    <property type="match status" value="1"/>
</dbReference>
<dbReference type="RefSeq" id="WP_344230175.1">
    <property type="nucleotide sequence ID" value="NZ_BAAALH010000002.1"/>
</dbReference>
<dbReference type="PANTHER" id="PTHR37946:SF1">
    <property type="entry name" value="SLL1969 PROTEIN"/>
    <property type="match status" value="1"/>
</dbReference>
<reference evidence="3" key="1">
    <citation type="journal article" date="2019" name="Int. J. Syst. Evol. Microbiol.">
        <title>The Global Catalogue of Microorganisms (GCM) 10K type strain sequencing project: providing services to taxonomists for standard genome sequencing and annotation.</title>
        <authorList>
            <consortium name="The Broad Institute Genomics Platform"/>
            <consortium name="The Broad Institute Genome Sequencing Center for Infectious Disease"/>
            <person name="Wu L."/>
            <person name="Ma J."/>
        </authorList>
    </citation>
    <scope>NUCLEOTIDE SEQUENCE [LARGE SCALE GENOMIC DNA]</scope>
    <source>
        <strain evidence="3">CGMCC 1.12125</strain>
    </source>
</reference>
<sequence>MNIAEIGVNLAAWIRDYVYALRRQAAGVVHRYDPQVYRRSWTERPAVVLIPGIYESWTFMLPVADALRENGYDVHAVTDLRYNGGTIEEMAELVDRYLRRERVGRCVLVAHSKGGLIGKLLLAHHNEGGAIRGLVAVNTPFTGSPLARLLPLPALRVFLPNSPELADLSASSHVDRDIVSIYGRFDPHIPGGSHLDGADNVQLGTRGHFLPLGDRRVHAAVLDGIRRLAGTGLGVGPEAEEGHRER</sequence>
<protein>
    <submittedName>
        <fullName evidence="2">Esterase/lipase family protein</fullName>
    </submittedName>
</protein>
<dbReference type="InterPro" id="IPR000073">
    <property type="entry name" value="AB_hydrolase_1"/>
</dbReference>
<proteinExistence type="predicted"/>
<dbReference type="InterPro" id="IPR029058">
    <property type="entry name" value="AB_hydrolase_fold"/>
</dbReference>
<comment type="caution">
    <text evidence="2">The sequence shown here is derived from an EMBL/GenBank/DDBJ whole genome shotgun (WGS) entry which is preliminary data.</text>
</comment>